<reference evidence="2" key="1">
    <citation type="submission" date="2016-06" db="EMBL/GenBank/DDBJ databases">
        <title>Parallel loss of symbiosis genes in relatives of nitrogen-fixing non-legume Parasponia.</title>
        <authorList>
            <person name="Van Velzen R."/>
            <person name="Holmer R."/>
            <person name="Bu F."/>
            <person name="Rutten L."/>
            <person name="Van Zeijl A."/>
            <person name="Liu W."/>
            <person name="Santuari L."/>
            <person name="Cao Q."/>
            <person name="Sharma T."/>
            <person name="Shen D."/>
            <person name="Roswanjaya Y."/>
            <person name="Wardhani T."/>
            <person name="Kalhor M.S."/>
            <person name="Jansen J."/>
            <person name="Van den Hoogen J."/>
            <person name="Gungor B."/>
            <person name="Hartog M."/>
            <person name="Hontelez J."/>
            <person name="Verver J."/>
            <person name="Yang W.-C."/>
            <person name="Schijlen E."/>
            <person name="Repin R."/>
            <person name="Schilthuizen M."/>
            <person name="Schranz E."/>
            <person name="Heidstra R."/>
            <person name="Miyata K."/>
            <person name="Fedorova E."/>
            <person name="Kohlen W."/>
            <person name="Bisseling T."/>
            <person name="Smit S."/>
            <person name="Geurts R."/>
        </authorList>
    </citation>
    <scope>NUCLEOTIDE SEQUENCE [LARGE SCALE GENOMIC DNA]</scope>
    <source>
        <strain evidence="2">cv. RG33-2</strain>
    </source>
</reference>
<evidence type="ECO:0000313" key="2">
    <source>
        <dbReference type="Proteomes" id="UP000237000"/>
    </source>
</evidence>
<dbReference type="EMBL" id="JXTC01000001">
    <property type="protein sequence ID" value="POO03871.1"/>
    <property type="molecule type" value="Genomic_DNA"/>
</dbReference>
<sequence>MCGQNNSLFIEKDSFGFGRGWGFHI</sequence>
<evidence type="ECO:0000313" key="1">
    <source>
        <dbReference type="EMBL" id="POO03871.1"/>
    </source>
</evidence>
<organism evidence="1 2">
    <name type="scientific">Trema orientale</name>
    <name type="common">Charcoal tree</name>
    <name type="synonym">Celtis orientalis</name>
    <dbReference type="NCBI Taxonomy" id="63057"/>
    <lineage>
        <taxon>Eukaryota</taxon>
        <taxon>Viridiplantae</taxon>
        <taxon>Streptophyta</taxon>
        <taxon>Embryophyta</taxon>
        <taxon>Tracheophyta</taxon>
        <taxon>Spermatophyta</taxon>
        <taxon>Magnoliopsida</taxon>
        <taxon>eudicotyledons</taxon>
        <taxon>Gunneridae</taxon>
        <taxon>Pentapetalae</taxon>
        <taxon>rosids</taxon>
        <taxon>fabids</taxon>
        <taxon>Rosales</taxon>
        <taxon>Cannabaceae</taxon>
        <taxon>Trema</taxon>
    </lineage>
</organism>
<protein>
    <submittedName>
        <fullName evidence="1">Uncharacterized protein</fullName>
    </submittedName>
</protein>
<comment type="caution">
    <text evidence="1">The sequence shown here is derived from an EMBL/GenBank/DDBJ whole genome shotgun (WGS) entry which is preliminary data.</text>
</comment>
<gene>
    <name evidence="1" type="ORF">TorRG33x02_001750</name>
</gene>
<dbReference type="InParanoid" id="A0A2P5G1H6"/>
<name>A0A2P5G1H6_TREOI</name>
<proteinExistence type="predicted"/>
<dbReference type="AlphaFoldDB" id="A0A2P5G1H6"/>
<dbReference type="Proteomes" id="UP000237000">
    <property type="component" value="Unassembled WGS sequence"/>
</dbReference>
<keyword evidence="2" id="KW-1185">Reference proteome</keyword>
<accession>A0A2P5G1H6</accession>